<evidence type="ECO:0000256" key="11">
    <source>
        <dbReference type="ARBA" id="ARBA00030593"/>
    </source>
</evidence>
<dbReference type="Pfam" id="PF07991">
    <property type="entry name" value="KARI_N"/>
    <property type="match status" value="1"/>
</dbReference>
<comment type="caution">
    <text evidence="15">The sequence shown here is derived from an EMBL/GenBank/DDBJ whole genome shotgun (WGS) entry which is preliminary data.</text>
</comment>
<evidence type="ECO:0000256" key="4">
    <source>
        <dbReference type="ARBA" id="ARBA00010318"/>
    </source>
</evidence>
<dbReference type="Pfam" id="PF01450">
    <property type="entry name" value="KARI_C"/>
    <property type="match status" value="1"/>
</dbReference>
<feature type="domain" description="KARI C-terminal knotted" evidence="14">
    <location>
        <begin position="253"/>
        <end position="395"/>
    </location>
</feature>
<dbReference type="PANTHER" id="PTHR21371">
    <property type="entry name" value="KETOL-ACID REDUCTOISOMERASE, MITOCHONDRIAL"/>
    <property type="match status" value="1"/>
</dbReference>
<sequence length="525" mass="57659">MLARLLRQMPPTARAARAAMGVRRLAAMPLHPQKKFASKYFDVEEVMFADQPEQIVRGGRTLFPKLPAALEGVKQIGVIGWGSQGPAQAQNFRESLEGSDIKVKVGLREGSSSMKAARACGFTEEKGTLGEMYKVISESDMVLLLISDAACVEEYKNVFKALKPRTTLGLSHGFLLGHLESVHEQFPADVDVVLCAPKGMGPSVRRLYEQGREVNGSGINASFAVHQDVTGRATERALAWAVGVGSPYIFQTTLNAEWRSDIFGERCILLGGVHGMIESLFRYYESHGMAAHEAFKTSGEVITGPITRTISHDGIKAVHDNLSPADRQIFKTAYCASYTPSRSIIEECYDSVSSGNEIRDVVMAAKRFDKYPMGCIDNTRTWKVGAEVRKAGGTPEQRKAVPVNPLTAGVYCAMMMAQIDCLYDRGHVYSEIVNESVIESVDSLNPYMHARGVSYMVDNCSVTARLGSRKWAPRFDYILTEQAFPAIDAKAAPDEALFQRFLAHPVHDMLKTCSSLRPSVDISVS</sequence>
<dbReference type="PROSITE" id="PS51850">
    <property type="entry name" value="KARI_N"/>
    <property type="match status" value="1"/>
</dbReference>
<evidence type="ECO:0000256" key="2">
    <source>
        <dbReference type="ARBA" id="ARBA00004864"/>
    </source>
</evidence>
<evidence type="ECO:0000256" key="5">
    <source>
        <dbReference type="ARBA" id="ARBA00022605"/>
    </source>
</evidence>
<gene>
    <name evidence="15" type="ORF">KFE25_010085</name>
</gene>
<dbReference type="OrthoDB" id="10255643at2759"/>
<dbReference type="InterPro" id="IPR013116">
    <property type="entry name" value="KARI_N"/>
</dbReference>
<dbReference type="PANTHER" id="PTHR21371:SF1">
    <property type="entry name" value="KETOL-ACID REDUCTOISOMERASE, MITOCHONDRIAL"/>
    <property type="match status" value="1"/>
</dbReference>
<keyword evidence="6 12" id="KW-0479">Metal-binding</keyword>
<keyword evidence="16" id="KW-1185">Reference proteome</keyword>
<dbReference type="InterPro" id="IPR013328">
    <property type="entry name" value="6PGD_dom2"/>
</dbReference>
<dbReference type="Gene3D" id="3.40.50.720">
    <property type="entry name" value="NAD(P)-binding Rossmann-like Domain"/>
    <property type="match status" value="1"/>
</dbReference>
<evidence type="ECO:0000256" key="10">
    <source>
        <dbReference type="ARBA" id="ARBA00030209"/>
    </source>
</evidence>
<evidence type="ECO:0000313" key="16">
    <source>
        <dbReference type="Proteomes" id="UP000751190"/>
    </source>
</evidence>
<keyword evidence="7 12" id="KW-0460">Magnesium</keyword>
<organism evidence="15 16">
    <name type="scientific">Diacronema lutheri</name>
    <name type="common">Unicellular marine alga</name>
    <name type="synonym">Monochrysis lutheri</name>
    <dbReference type="NCBI Taxonomy" id="2081491"/>
    <lineage>
        <taxon>Eukaryota</taxon>
        <taxon>Haptista</taxon>
        <taxon>Haptophyta</taxon>
        <taxon>Pavlovophyceae</taxon>
        <taxon>Pavlovales</taxon>
        <taxon>Pavlovaceae</taxon>
        <taxon>Diacronema</taxon>
    </lineage>
</organism>
<evidence type="ECO:0000256" key="3">
    <source>
        <dbReference type="ARBA" id="ARBA00004885"/>
    </source>
</evidence>
<keyword evidence="8 12" id="KW-0560">Oxidoreductase</keyword>
<dbReference type="InterPro" id="IPR000506">
    <property type="entry name" value="KARI_C"/>
</dbReference>
<protein>
    <recommendedName>
        <fullName evidence="11">Acetohydroxy-acid reductoisomerase</fullName>
    </recommendedName>
    <alternativeName>
        <fullName evidence="10">Alpha-keto-beta-hydroxylacyl reductoisomerase</fullName>
    </alternativeName>
</protein>
<comment type="caution">
    <text evidence="12">Lacks conserved residue(s) required for the propagation of feature annotation.</text>
</comment>
<evidence type="ECO:0000256" key="8">
    <source>
        <dbReference type="ARBA" id="ARBA00023002"/>
    </source>
</evidence>
<dbReference type="GO" id="GO:0009099">
    <property type="term" value="P:L-valine biosynthetic process"/>
    <property type="evidence" value="ECO:0007669"/>
    <property type="project" value="UniProtKB-UniRule"/>
</dbReference>
<evidence type="ECO:0000256" key="9">
    <source>
        <dbReference type="ARBA" id="ARBA00023304"/>
    </source>
</evidence>
<dbReference type="InterPro" id="IPR008927">
    <property type="entry name" value="6-PGluconate_DH-like_C_sf"/>
</dbReference>
<reference evidence="15" key="1">
    <citation type="submission" date="2021-05" db="EMBL/GenBank/DDBJ databases">
        <title>The genome of the haptophyte Pavlova lutheri (Diacronema luteri, Pavlovales) - a model for lipid biosynthesis in eukaryotic algae.</title>
        <authorList>
            <person name="Hulatt C.J."/>
            <person name="Posewitz M.C."/>
        </authorList>
    </citation>
    <scope>NUCLEOTIDE SEQUENCE</scope>
    <source>
        <strain evidence="15">NIVA-4/92</strain>
    </source>
</reference>
<evidence type="ECO:0000259" key="14">
    <source>
        <dbReference type="PROSITE" id="PS51851"/>
    </source>
</evidence>
<keyword evidence="5 12" id="KW-0028">Amino-acid biosynthesis</keyword>
<evidence type="ECO:0000256" key="6">
    <source>
        <dbReference type="ARBA" id="ARBA00022723"/>
    </source>
</evidence>
<dbReference type="GO" id="GO:0046872">
    <property type="term" value="F:metal ion binding"/>
    <property type="evidence" value="ECO:0007669"/>
    <property type="project" value="UniProtKB-UniRule"/>
</dbReference>
<evidence type="ECO:0000256" key="1">
    <source>
        <dbReference type="ARBA" id="ARBA00001946"/>
    </source>
</evidence>
<dbReference type="UniPathway" id="UPA00047">
    <property type="reaction ID" value="UER00056"/>
</dbReference>
<evidence type="ECO:0000256" key="12">
    <source>
        <dbReference type="PROSITE-ProRule" id="PRU01198"/>
    </source>
</evidence>
<evidence type="ECO:0000313" key="15">
    <source>
        <dbReference type="EMBL" id="KAG8464717.1"/>
    </source>
</evidence>
<feature type="binding site" evidence="12">
    <location>
        <position position="261"/>
    </location>
    <ligand>
        <name>Mg(2+)</name>
        <dbReference type="ChEBI" id="CHEBI:18420"/>
        <label>1</label>
    </ligand>
</feature>
<accession>A0A8J5XMU4</accession>
<dbReference type="UniPathway" id="UPA00049">
    <property type="reaction ID" value="UER00060"/>
</dbReference>
<dbReference type="Gene3D" id="1.10.1040.10">
    <property type="entry name" value="N-(1-d-carboxylethyl)-l-norvaline Dehydrogenase, domain 2"/>
    <property type="match status" value="1"/>
</dbReference>
<comment type="cofactor">
    <cofactor evidence="1">
        <name>Mg(2+)</name>
        <dbReference type="ChEBI" id="CHEBI:18420"/>
    </cofactor>
</comment>
<feature type="domain" description="KARI N-terminal Rossmann" evidence="13">
    <location>
        <begin position="56"/>
        <end position="252"/>
    </location>
</feature>
<dbReference type="SUPFAM" id="SSF51735">
    <property type="entry name" value="NAD(P)-binding Rossmann-fold domains"/>
    <property type="match status" value="1"/>
</dbReference>
<evidence type="ECO:0000259" key="13">
    <source>
        <dbReference type="PROSITE" id="PS51850"/>
    </source>
</evidence>
<keyword evidence="9 12" id="KW-0100">Branched-chain amino acid biosynthesis</keyword>
<dbReference type="GO" id="GO:0009097">
    <property type="term" value="P:isoleucine biosynthetic process"/>
    <property type="evidence" value="ECO:0007669"/>
    <property type="project" value="UniProtKB-UniRule"/>
</dbReference>
<feature type="binding site" evidence="12">
    <location>
        <position position="261"/>
    </location>
    <ligand>
        <name>Mg(2+)</name>
        <dbReference type="ChEBI" id="CHEBI:18420"/>
        <label>2</label>
    </ligand>
</feature>
<comment type="pathway">
    <text evidence="2">Amino-acid biosynthesis; L-valine biosynthesis; L-valine from pyruvate: step 2/4.</text>
</comment>
<dbReference type="EMBL" id="JAGTXO010000012">
    <property type="protein sequence ID" value="KAG8464717.1"/>
    <property type="molecule type" value="Genomic_DNA"/>
</dbReference>
<dbReference type="GO" id="GO:0004455">
    <property type="term" value="F:ketol-acid reductoisomerase activity"/>
    <property type="evidence" value="ECO:0007669"/>
    <property type="project" value="UniProtKB-UniRule"/>
</dbReference>
<name>A0A8J5XMU4_DIALT</name>
<dbReference type="PROSITE" id="PS51851">
    <property type="entry name" value="KARI_C"/>
    <property type="match status" value="1"/>
</dbReference>
<dbReference type="OMA" id="MVDNCSF"/>
<dbReference type="SUPFAM" id="SSF48179">
    <property type="entry name" value="6-phosphogluconate dehydrogenase C-terminal domain-like"/>
    <property type="match status" value="1"/>
</dbReference>
<proteinExistence type="inferred from homology"/>
<dbReference type="InterPro" id="IPR013023">
    <property type="entry name" value="KARI"/>
</dbReference>
<comment type="similarity">
    <text evidence="4 12">Belongs to the ketol-acid reductoisomerase family.</text>
</comment>
<dbReference type="InterPro" id="IPR036291">
    <property type="entry name" value="NAD(P)-bd_dom_sf"/>
</dbReference>
<comment type="pathway">
    <text evidence="3">Amino-acid biosynthesis; L-isoleucine biosynthesis; L-isoleucine from 2-oxobutanoate: step 2/4.</text>
</comment>
<feature type="binding site" evidence="12">
    <location>
        <position position="265"/>
    </location>
    <ligand>
        <name>Mg(2+)</name>
        <dbReference type="ChEBI" id="CHEBI:18420"/>
        <label>1</label>
    </ligand>
</feature>
<dbReference type="Proteomes" id="UP000751190">
    <property type="component" value="Unassembled WGS sequence"/>
</dbReference>
<dbReference type="AlphaFoldDB" id="A0A8J5XMU4"/>
<evidence type="ECO:0000256" key="7">
    <source>
        <dbReference type="ARBA" id="ARBA00022842"/>
    </source>
</evidence>